<dbReference type="PANTHER" id="PTHR47053:SF1">
    <property type="entry name" value="MUREIN DD-ENDOPEPTIDASE MEPH-RELATED"/>
    <property type="match status" value="1"/>
</dbReference>
<evidence type="ECO:0000256" key="5">
    <source>
        <dbReference type="SAM" id="SignalP"/>
    </source>
</evidence>
<dbReference type="Gene3D" id="3.90.1720.10">
    <property type="entry name" value="endopeptidase domain like (from Nostoc punctiforme)"/>
    <property type="match status" value="1"/>
</dbReference>
<dbReference type="SUPFAM" id="SSF54001">
    <property type="entry name" value="Cysteine proteinases"/>
    <property type="match status" value="1"/>
</dbReference>
<keyword evidence="2" id="KW-0645">Protease</keyword>
<dbReference type="InterPro" id="IPR038765">
    <property type="entry name" value="Papain-like_cys_pep_sf"/>
</dbReference>
<sequence length="215" mass="22894">MKRYTHQIAAVLLFTFFSTLFIPVAPAQAAQVTSPTTSTQSSSGGSSGFINILLALLLGKFLGTSNSSNTSTDTISSVLGAAAGSKTTGTANTKGADIVKNAQKYMGVPYVWGGTVPTGWDCSGYTQYVMKESGITIPRTAAEQFAKGVAVNKNDLQVGDMVFFTTYKPGASHVGFYLGDNKFIHASSAAKEVTINSLTETYYTERYIGARRYIQ</sequence>
<evidence type="ECO:0000313" key="7">
    <source>
        <dbReference type="EMBL" id="SCM82654.1"/>
    </source>
</evidence>
<dbReference type="InterPro" id="IPR051202">
    <property type="entry name" value="Peptidase_C40"/>
</dbReference>
<reference evidence="7" key="1">
    <citation type="submission" date="2016-08" db="EMBL/GenBank/DDBJ databases">
        <authorList>
            <person name="Seilhamer J.J."/>
        </authorList>
    </citation>
    <scope>NUCLEOTIDE SEQUENCE</scope>
    <source>
        <strain evidence="7">86</strain>
    </source>
</reference>
<keyword evidence="4" id="KW-0788">Thiol protease</keyword>
<gene>
    <name evidence="7" type="primary">pgdS</name>
    <name evidence="7" type="ORF">KL86SPO_50425</name>
</gene>
<dbReference type="EC" id="3.4.19.-" evidence="7"/>
<feature type="chain" id="PRO_5012465444" evidence="5">
    <location>
        <begin position="30"/>
        <end position="215"/>
    </location>
</feature>
<feature type="signal peptide" evidence="5">
    <location>
        <begin position="1"/>
        <end position="29"/>
    </location>
</feature>
<protein>
    <submittedName>
        <fullName evidence="7">Gamma-DL-glutamyl hydrolase</fullName>
        <ecNumber evidence="7">3.4.19.-</ecNumber>
    </submittedName>
</protein>
<accession>A0A212LYI5</accession>
<dbReference type="PANTHER" id="PTHR47053">
    <property type="entry name" value="MUREIN DD-ENDOPEPTIDASE MEPH-RELATED"/>
    <property type="match status" value="1"/>
</dbReference>
<keyword evidence="5" id="KW-0732">Signal</keyword>
<dbReference type="PROSITE" id="PS51935">
    <property type="entry name" value="NLPC_P60"/>
    <property type="match status" value="1"/>
</dbReference>
<feature type="domain" description="NlpC/P60" evidence="6">
    <location>
        <begin position="92"/>
        <end position="214"/>
    </location>
</feature>
<evidence type="ECO:0000256" key="3">
    <source>
        <dbReference type="ARBA" id="ARBA00022801"/>
    </source>
</evidence>
<organism evidence="7">
    <name type="scientific">uncultured Sporomusa sp</name>
    <dbReference type="NCBI Taxonomy" id="307249"/>
    <lineage>
        <taxon>Bacteria</taxon>
        <taxon>Bacillati</taxon>
        <taxon>Bacillota</taxon>
        <taxon>Negativicutes</taxon>
        <taxon>Selenomonadales</taxon>
        <taxon>Sporomusaceae</taxon>
        <taxon>Sporomusa</taxon>
        <taxon>environmental samples</taxon>
    </lineage>
</organism>
<dbReference type="GO" id="GO:0006508">
    <property type="term" value="P:proteolysis"/>
    <property type="evidence" value="ECO:0007669"/>
    <property type="project" value="UniProtKB-KW"/>
</dbReference>
<comment type="similarity">
    <text evidence="1">Belongs to the peptidase C40 family.</text>
</comment>
<dbReference type="InterPro" id="IPR000064">
    <property type="entry name" value="NLP_P60_dom"/>
</dbReference>
<dbReference type="AlphaFoldDB" id="A0A212LYI5"/>
<proteinExistence type="inferred from homology"/>
<evidence type="ECO:0000259" key="6">
    <source>
        <dbReference type="PROSITE" id="PS51935"/>
    </source>
</evidence>
<keyword evidence="3 7" id="KW-0378">Hydrolase</keyword>
<dbReference type="EMBL" id="FMJE01000005">
    <property type="protein sequence ID" value="SCM82654.1"/>
    <property type="molecule type" value="Genomic_DNA"/>
</dbReference>
<name>A0A212LYI5_9FIRM</name>
<evidence type="ECO:0000256" key="4">
    <source>
        <dbReference type="ARBA" id="ARBA00022807"/>
    </source>
</evidence>
<dbReference type="RefSeq" id="WP_188398283.1">
    <property type="nucleotide sequence ID" value="NZ_LT608335.1"/>
</dbReference>
<evidence type="ECO:0000256" key="1">
    <source>
        <dbReference type="ARBA" id="ARBA00007074"/>
    </source>
</evidence>
<dbReference type="GO" id="GO:0008234">
    <property type="term" value="F:cysteine-type peptidase activity"/>
    <property type="evidence" value="ECO:0007669"/>
    <property type="project" value="UniProtKB-KW"/>
</dbReference>
<evidence type="ECO:0000256" key="2">
    <source>
        <dbReference type="ARBA" id="ARBA00022670"/>
    </source>
</evidence>
<dbReference type="Pfam" id="PF00877">
    <property type="entry name" value="NLPC_P60"/>
    <property type="match status" value="1"/>
</dbReference>